<evidence type="ECO:0000313" key="2">
    <source>
        <dbReference type="Proteomes" id="UP001501295"/>
    </source>
</evidence>
<evidence type="ECO:0008006" key="3">
    <source>
        <dbReference type="Google" id="ProtNLM"/>
    </source>
</evidence>
<name>A0ABP8WD85_9MICO</name>
<gene>
    <name evidence="1" type="ORF">GCM10025780_37820</name>
</gene>
<dbReference type="Proteomes" id="UP001501295">
    <property type="component" value="Unassembled WGS sequence"/>
</dbReference>
<accession>A0ABP8WD85</accession>
<evidence type="ECO:0000313" key="1">
    <source>
        <dbReference type="EMBL" id="GAA4687362.1"/>
    </source>
</evidence>
<sequence>MSVPELDLQRIKKWCVAETSPLHADELRVEADVTATAVTIVETRPPWDGSAGEWTRFPIARLRYTATTRQWTLYWRDRHLRFHRYDRVPATRHVQELLDVVADSGDPIFWG</sequence>
<dbReference type="Pfam" id="PF11225">
    <property type="entry name" value="DUF3024"/>
    <property type="match status" value="1"/>
</dbReference>
<proteinExistence type="predicted"/>
<keyword evidence="2" id="KW-1185">Reference proteome</keyword>
<dbReference type="EMBL" id="BAABLM010000014">
    <property type="protein sequence ID" value="GAA4687362.1"/>
    <property type="molecule type" value="Genomic_DNA"/>
</dbReference>
<reference evidence="2" key="1">
    <citation type="journal article" date="2019" name="Int. J. Syst. Evol. Microbiol.">
        <title>The Global Catalogue of Microorganisms (GCM) 10K type strain sequencing project: providing services to taxonomists for standard genome sequencing and annotation.</title>
        <authorList>
            <consortium name="The Broad Institute Genomics Platform"/>
            <consortium name="The Broad Institute Genome Sequencing Center for Infectious Disease"/>
            <person name="Wu L."/>
            <person name="Ma J."/>
        </authorList>
    </citation>
    <scope>NUCLEOTIDE SEQUENCE [LARGE SCALE GENOMIC DNA]</scope>
    <source>
        <strain evidence="2">JCM 18956</strain>
    </source>
</reference>
<comment type="caution">
    <text evidence="1">The sequence shown here is derived from an EMBL/GenBank/DDBJ whole genome shotgun (WGS) entry which is preliminary data.</text>
</comment>
<dbReference type="InterPro" id="IPR021388">
    <property type="entry name" value="DUF3024"/>
</dbReference>
<organism evidence="1 2">
    <name type="scientific">Frondihabitans cladoniiphilus</name>
    <dbReference type="NCBI Taxonomy" id="715785"/>
    <lineage>
        <taxon>Bacteria</taxon>
        <taxon>Bacillati</taxon>
        <taxon>Actinomycetota</taxon>
        <taxon>Actinomycetes</taxon>
        <taxon>Micrococcales</taxon>
        <taxon>Microbacteriaceae</taxon>
        <taxon>Frondihabitans</taxon>
    </lineage>
</organism>
<protein>
    <recommendedName>
        <fullName evidence="3">DUF3024 family protein</fullName>
    </recommendedName>
</protein>